<evidence type="ECO:0000313" key="2">
    <source>
        <dbReference type="EMBL" id="KAF5584462.1"/>
    </source>
</evidence>
<dbReference type="GeneID" id="59312315"/>
<dbReference type="Pfam" id="PF26639">
    <property type="entry name" value="Het-6_barrel"/>
    <property type="match status" value="1"/>
</dbReference>
<dbReference type="PANTHER" id="PTHR24148">
    <property type="entry name" value="ANKYRIN REPEAT DOMAIN-CONTAINING PROTEIN 39 HOMOLOG-RELATED"/>
    <property type="match status" value="1"/>
</dbReference>
<dbReference type="Proteomes" id="UP000547976">
    <property type="component" value="Unassembled WGS sequence"/>
</dbReference>
<dbReference type="PANTHER" id="PTHR24148:SF73">
    <property type="entry name" value="HET DOMAIN PROTEIN (AFU_ORTHOLOGUE AFUA_8G01020)"/>
    <property type="match status" value="1"/>
</dbReference>
<protein>
    <submittedName>
        <fullName evidence="2">Heterokaryon incompatibility protein</fullName>
    </submittedName>
</protein>
<dbReference type="InterPro" id="IPR010730">
    <property type="entry name" value="HET"/>
</dbReference>
<gene>
    <name evidence="2" type="ORF">FSUBG_12776</name>
</gene>
<organism evidence="2 3">
    <name type="scientific">Gibberella subglutinans</name>
    <name type="common">Fusarium subglutinans</name>
    <dbReference type="NCBI Taxonomy" id="42677"/>
    <lineage>
        <taxon>Eukaryota</taxon>
        <taxon>Fungi</taxon>
        <taxon>Dikarya</taxon>
        <taxon>Ascomycota</taxon>
        <taxon>Pezizomycotina</taxon>
        <taxon>Sordariomycetes</taxon>
        <taxon>Hypocreomycetidae</taxon>
        <taxon>Hypocreales</taxon>
        <taxon>Nectriaceae</taxon>
        <taxon>Fusarium</taxon>
        <taxon>Fusarium fujikuroi species complex</taxon>
    </lineage>
</organism>
<proteinExistence type="predicted"/>
<dbReference type="Pfam" id="PF06985">
    <property type="entry name" value="HET"/>
    <property type="match status" value="1"/>
</dbReference>
<feature type="domain" description="Heterokaryon incompatibility" evidence="1">
    <location>
        <begin position="40"/>
        <end position="192"/>
    </location>
</feature>
<name>A0A8H5L472_GIBSU</name>
<dbReference type="InterPro" id="IPR052895">
    <property type="entry name" value="HetReg/Transcr_Mod"/>
</dbReference>
<dbReference type="EMBL" id="JAAOAV010000288">
    <property type="protein sequence ID" value="KAF5584462.1"/>
    <property type="molecule type" value="Genomic_DNA"/>
</dbReference>
<sequence>MLSAAEIRLLDLLPSTESDDQRAPICIQTRVVPISGNTQFEALSYVWGKKNEAASIIVDELQITVTRSLHSALKRIRLSNTKRTLWIDQLSINQNDEKEKMNQIPLMGQIYSTTSRCLIWLGEPRPDIAHSDAVAALDILHFMASYEKDKTPSQAIPPCLASEMTIAAPLAALGSICVDENVWWHRIWTLQEAILPSRADILWGVLSISWDEIVRAGRNKPIPPLDRVAKAHRDVVNRLFTQINGIEYAKQKTEGPLETAFRWSFRQATNTHDKVYGFLGLFPKGTLKRAECCDYRLPLASLCAMFTADVVEHDRSLRPIAIWSRCGLPESTPNIPGWAFDIAVTTRQQPLFYKGEDVNWYLMHHYEWHSASAQSDIDWSQFQFDQKINSLTLTGCHIDQIAFIGDRLDSYSQGVDFVSDSSVCAQILKWYNMAKAFFSCQSESTKRHRWQDAFWRGLIDNVKSDEDLRPQHPATSYDVELLKEFVYTGKRTSSTLEAMATLSHRVMFITGMGMLGFGPRYLAAQDEVWILHGGKVPFVLRPQTATEFQCIGASYVHGIMNGEALSRTDIRLVVLR</sequence>
<evidence type="ECO:0000259" key="1">
    <source>
        <dbReference type="Pfam" id="PF06985"/>
    </source>
</evidence>
<dbReference type="RefSeq" id="XP_036531770.1">
    <property type="nucleotide sequence ID" value="XM_036677597.1"/>
</dbReference>
<comment type="caution">
    <text evidence="2">The sequence shown here is derived from an EMBL/GenBank/DDBJ whole genome shotgun (WGS) entry which is preliminary data.</text>
</comment>
<reference evidence="2 3" key="1">
    <citation type="submission" date="2020-05" db="EMBL/GenBank/DDBJ databases">
        <title>Identification and distribution of gene clusters putatively required for synthesis of sphingolipid metabolism inhibitors in phylogenetically diverse species of the filamentous fungus Fusarium.</title>
        <authorList>
            <person name="Kim H.-S."/>
            <person name="Busman M."/>
            <person name="Brown D.W."/>
            <person name="Divon H."/>
            <person name="Uhlig S."/>
            <person name="Proctor R.H."/>
        </authorList>
    </citation>
    <scope>NUCLEOTIDE SEQUENCE [LARGE SCALE GENOMIC DNA]</scope>
    <source>
        <strain evidence="2 3">NRRL 66333</strain>
    </source>
</reference>
<dbReference type="AlphaFoldDB" id="A0A8H5L472"/>
<dbReference type="OrthoDB" id="3557394at2759"/>
<evidence type="ECO:0000313" key="3">
    <source>
        <dbReference type="Proteomes" id="UP000547976"/>
    </source>
</evidence>
<accession>A0A8H5L472</accession>
<keyword evidence="3" id="KW-1185">Reference proteome</keyword>